<accession>A0A5C6CSN9</accession>
<dbReference type="OrthoDB" id="261685at2"/>
<reference evidence="1 2" key="1">
    <citation type="submission" date="2019-02" db="EMBL/GenBank/DDBJ databases">
        <title>Deep-cultivation of Planctomycetes and their phenomic and genomic characterization uncovers novel biology.</title>
        <authorList>
            <person name="Wiegand S."/>
            <person name="Jogler M."/>
            <person name="Boedeker C."/>
            <person name="Pinto D."/>
            <person name="Vollmers J."/>
            <person name="Rivas-Marin E."/>
            <person name="Kohn T."/>
            <person name="Peeters S.H."/>
            <person name="Heuer A."/>
            <person name="Rast P."/>
            <person name="Oberbeckmann S."/>
            <person name="Bunk B."/>
            <person name="Jeske O."/>
            <person name="Meyerdierks A."/>
            <person name="Storesund J.E."/>
            <person name="Kallscheuer N."/>
            <person name="Luecker S."/>
            <person name="Lage O.M."/>
            <person name="Pohl T."/>
            <person name="Merkel B.J."/>
            <person name="Hornburger P."/>
            <person name="Mueller R.-W."/>
            <person name="Bruemmer F."/>
            <person name="Labrenz M."/>
            <person name="Spormann A.M."/>
            <person name="Op Den Camp H."/>
            <person name="Overmann J."/>
            <person name="Amann R."/>
            <person name="Jetten M.S.M."/>
            <person name="Mascher T."/>
            <person name="Medema M.H."/>
            <person name="Devos D.P."/>
            <person name="Kaster A.-K."/>
            <person name="Ovreas L."/>
            <person name="Rohde M."/>
            <person name="Galperin M.Y."/>
            <person name="Jogler C."/>
        </authorList>
    </citation>
    <scope>NUCLEOTIDE SEQUENCE [LARGE SCALE GENOMIC DNA]</scope>
    <source>
        <strain evidence="1 2">Pla144</strain>
    </source>
</reference>
<comment type="caution">
    <text evidence="1">The sequence shown here is derived from an EMBL/GenBank/DDBJ whole genome shotgun (WGS) entry which is preliminary data.</text>
</comment>
<organism evidence="1 2">
    <name type="scientific">Bythopirellula polymerisocia</name>
    <dbReference type="NCBI Taxonomy" id="2528003"/>
    <lineage>
        <taxon>Bacteria</taxon>
        <taxon>Pseudomonadati</taxon>
        <taxon>Planctomycetota</taxon>
        <taxon>Planctomycetia</taxon>
        <taxon>Pirellulales</taxon>
        <taxon>Lacipirellulaceae</taxon>
        <taxon>Bythopirellula</taxon>
    </lineage>
</organism>
<keyword evidence="2" id="KW-1185">Reference proteome</keyword>
<dbReference type="AlphaFoldDB" id="A0A5C6CSN9"/>
<dbReference type="PROSITE" id="PS51257">
    <property type="entry name" value="PROKAR_LIPOPROTEIN"/>
    <property type="match status" value="1"/>
</dbReference>
<dbReference type="Proteomes" id="UP000318437">
    <property type="component" value="Unassembled WGS sequence"/>
</dbReference>
<sequence length="195" mass="21992">MSLPSKFTSAILTTVIGIGSLSTTGCFWGVTTLGPNLLPFSIPVPVTPYLQKKKEDEFWQHERYDRAPILGPLTSGADIVALDPPSDDEVMRALEKAQPVQGGFPFLHEHNRNDVRIVKEKIADYIDPPRVYPLIGPAQQHHAHYKCTVYYEDVRRIGWPFPHTLKDEDAREVIYVDHNHLHMVGNVEGAIESEL</sequence>
<proteinExistence type="predicted"/>
<evidence type="ECO:0000313" key="1">
    <source>
        <dbReference type="EMBL" id="TWU27532.1"/>
    </source>
</evidence>
<dbReference type="RefSeq" id="WP_146450726.1">
    <property type="nucleotide sequence ID" value="NZ_SJPS01000003.1"/>
</dbReference>
<dbReference type="EMBL" id="SJPS01000003">
    <property type="protein sequence ID" value="TWU27532.1"/>
    <property type="molecule type" value="Genomic_DNA"/>
</dbReference>
<evidence type="ECO:0000313" key="2">
    <source>
        <dbReference type="Proteomes" id="UP000318437"/>
    </source>
</evidence>
<gene>
    <name evidence="1" type="ORF">Pla144_23080</name>
</gene>
<name>A0A5C6CSN9_9BACT</name>
<protein>
    <submittedName>
        <fullName evidence="1">Uncharacterized protein</fullName>
    </submittedName>
</protein>